<dbReference type="Pfam" id="PF05746">
    <property type="entry name" value="DALR_1"/>
    <property type="match status" value="1"/>
</dbReference>
<dbReference type="GO" id="GO:0005829">
    <property type="term" value="C:cytosol"/>
    <property type="evidence" value="ECO:0007669"/>
    <property type="project" value="TreeGrafter"/>
</dbReference>
<dbReference type="InterPro" id="IPR006194">
    <property type="entry name" value="Gly-tRNA-synth_heterodimer"/>
</dbReference>
<keyword evidence="5 10" id="KW-0547">Nucleotide-binding</keyword>
<comment type="subcellular location">
    <subcellularLocation>
        <location evidence="1 10">Cytoplasm</location>
    </subcellularLocation>
</comment>
<dbReference type="AlphaFoldDB" id="A0A101I2N3"/>
<keyword evidence="3 10" id="KW-0963">Cytoplasm</keyword>
<dbReference type="GO" id="GO:0004820">
    <property type="term" value="F:glycine-tRNA ligase activity"/>
    <property type="evidence" value="ECO:0007669"/>
    <property type="project" value="UniProtKB-UniRule"/>
</dbReference>
<evidence type="ECO:0000256" key="7">
    <source>
        <dbReference type="ARBA" id="ARBA00022917"/>
    </source>
</evidence>
<organism evidence="12 13">
    <name type="scientific">candidate division TA06 bacterium 34_109</name>
    <dbReference type="NCBI Taxonomy" id="1635277"/>
    <lineage>
        <taxon>Bacteria</taxon>
        <taxon>Bacteria division TA06</taxon>
    </lineage>
</organism>
<sequence>MKNKIFFEMGFEELPVSSLKTIQRDFPSKLKEFLISRNIKDFEIKIFLTPRRLALFLENIPEKTERKVKLLKGPQEKLFYKDGKITRVGQGFLKSRNIEEKDIEIKDGYVWYRKEEEGVEVWKIFSENIFNIINFLDFEKRMRWDNSKITFPRPIRWVTSFFNNQRIEINIGNLKSGNYTFGNRNTGNIKIPIFNGNDWFEKIRENYVEPSFEIRKEMIIKGINDIVNGTDLLLTKDDELLEEVAYLVEYPVIFKGEFEKEFLKLPKEIIIAALKQHQRYFTLQNEKGELSNFFIFISNSPFAQTDDIVNNNQRIIRSRLEDAQFYFENDISRSMEDYEKRLKDTLFCEGLGSFYEKIERNVKIAEYLLDTLKLDDLKSIDLKTVGLVSKFDITTDMIKDGKEFTKLQGIIGYHYAKIKGFEEDIAKVSYEHYFPLTALDKNPTTELGKVFSIAEKVDNIVAAFVSGNKPTGSKDIMYVRRDTLSLISLLVTDRISLSLSDTFKFSTSLLKGEKFFDEIISYIKKRVEIFFKDYFNIDYDVSRSFLKNGNVDPYDIKKRCEKVISLKNDENFRIMVEGQKRVTNILKGIEKVEMIDFDFDNDYERKLFEMGKSVSERNKKLFEVKDYEGILKNLLSLREPIDRFFDNVLVNDPDDKKRKRRLALLFFIRQIFLEFSDLSFIVFEQIENKKDEA</sequence>
<dbReference type="EMBL" id="LGGX01000007">
    <property type="protein sequence ID" value="KUK87133.1"/>
    <property type="molecule type" value="Genomic_DNA"/>
</dbReference>
<dbReference type="GO" id="GO:0006420">
    <property type="term" value="P:arginyl-tRNA aminoacylation"/>
    <property type="evidence" value="ECO:0007669"/>
    <property type="project" value="InterPro"/>
</dbReference>
<dbReference type="EC" id="6.1.1.14" evidence="10"/>
<comment type="similarity">
    <text evidence="2 10">Belongs to the class-II aminoacyl-tRNA synthetase family.</text>
</comment>
<dbReference type="PROSITE" id="PS50861">
    <property type="entry name" value="AA_TRNA_LIGASE_II_GLYAB"/>
    <property type="match status" value="1"/>
</dbReference>
<evidence type="ECO:0000256" key="3">
    <source>
        <dbReference type="ARBA" id="ARBA00022490"/>
    </source>
</evidence>
<evidence type="ECO:0000313" key="12">
    <source>
        <dbReference type="EMBL" id="KUK87133.1"/>
    </source>
</evidence>
<comment type="subunit">
    <text evidence="10">Tetramer of two alpha and two beta subunits.</text>
</comment>
<evidence type="ECO:0000256" key="10">
    <source>
        <dbReference type="HAMAP-Rule" id="MF_00255"/>
    </source>
</evidence>
<evidence type="ECO:0000259" key="11">
    <source>
        <dbReference type="Pfam" id="PF05746"/>
    </source>
</evidence>
<keyword evidence="7 10" id="KW-0648">Protein biosynthesis</keyword>
<dbReference type="Pfam" id="PF02092">
    <property type="entry name" value="tRNA_synt_2f"/>
    <property type="match status" value="1"/>
</dbReference>
<accession>A0A101I2N3</accession>
<evidence type="ECO:0000256" key="1">
    <source>
        <dbReference type="ARBA" id="ARBA00004496"/>
    </source>
</evidence>
<protein>
    <recommendedName>
        <fullName evidence="10">Glycine--tRNA ligase beta subunit</fullName>
        <ecNumber evidence="10">6.1.1.14</ecNumber>
    </recommendedName>
    <alternativeName>
        <fullName evidence="10">Glycyl-tRNA synthetase beta subunit</fullName>
        <shortName evidence="10">GlyRS</shortName>
    </alternativeName>
</protein>
<evidence type="ECO:0000256" key="6">
    <source>
        <dbReference type="ARBA" id="ARBA00022840"/>
    </source>
</evidence>
<dbReference type="PANTHER" id="PTHR30075:SF2">
    <property type="entry name" value="GLYCINE--TRNA LIGASE, CHLOROPLASTIC_MITOCHONDRIAL 2"/>
    <property type="match status" value="1"/>
</dbReference>
<comment type="catalytic activity">
    <reaction evidence="9 10">
        <text>tRNA(Gly) + glycine + ATP = glycyl-tRNA(Gly) + AMP + diphosphate</text>
        <dbReference type="Rhea" id="RHEA:16013"/>
        <dbReference type="Rhea" id="RHEA-COMP:9664"/>
        <dbReference type="Rhea" id="RHEA-COMP:9683"/>
        <dbReference type="ChEBI" id="CHEBI:30616"/>
        <dbReference type="ChEBI" id="CHEBI:33019"/>
        <dbReference type="ChEBI" id="CHEBI:57305"/>
        <dbReference type="ChEBI" id="CHEBI:78442"/>
        <dbReference type="ChEBI" id="CHEBI:78522"/>
        <dbReference type="ChEBI" id="CHEBI:456215"/>
        <dbReference type="EC" id="6.1.1.14"/>
    </reaction>
</comment>
<dbReference type="PRINTS" id="PR01045">
    <property type="entry name" value="TRNASYNTHGB"/>
</dbReference>
<evidence type="ECO:0000256" key="4">
    <source>
        <dbReference type="ARBA" id="ARBA00022598"/>
    </source>
</evidence>
<dbReference type="GO" id="GO:0005524">
    <property type="term" value="F:ATP binding"/>
    <property type="evidence" value="ECO:0007669"/>
    <property type="project" value="UniProtKB-UniRule"/>
</dbReference>
<reference evidence="13" key="1">
    <citation type="journal article" date="2015" name="MBio">
        <title>Genome-Resolved Metagenomic Analysis Reveals Roles for Candidate Phyla and Other Microbial Community Members in Biogeochemical Transformations in Oil Reservoirs.</title>
        <authorList>
            <person name="Hu P."/>
            <person name="Tom L."/>
            <person name="Singh A."/>
            <person name="Thomas B.C."/>
            <person name="Baker B.J."/>
            <person name="Piceno Y.M."/>
            <person name="Andersen G.L."/>
            <person name="Banfield J.F."/>
        </authorList>
    </citation>
    <scope>NUCLEOTIDE SEQUENCE [LARGE SCALE GENOMIC DNA]</scope>
</reference>
<feature type="domain" description="DALR anticodon binding" evidence="11">
    <location>
        <begin position="580"/>
        <end position="672"/>
    </location>
</feature>
<dbReference type="InterPro" id="IPR015944">
    <property type="entry name" value="Gly-tRNA-synth_bsu"/>
</dbReference>
<evidence type="ECO:0000256" key="8">
    <source>
        <dbReference type="ARBA" id="ARBA00023146"/>
    </source>
</evidence>
<dbReference type="Proteomes" id="UP000053467">
    <property type="component" value="Unassembled WGS sequence"/>
</dbReference>
<evidence type="ECO:0000256" key="2">
    <source>
        <dbReference type="ARBA" id="ARBA00008226"/>
    </source>
</evidence>
<comment type="caution">
    <text evidence="12">The sequence shown here is derived from an EMBL/GenBank/DDBJ whole genome shotgun (WGS) entry which is preliminary data.</text>
</comment>
<gene>
    <name evidence="10" type="primary">glyS</name>
    <name evidence="12" type="ORF">XE03_0929</name>
</gene>
<evidence type="ECO:0000256" key="5">
    <source>
        <dbReference type="ARBA" id="ARBA00022741"/>
    </source>
</evidence>
<dbReference type="GO" id="GO:0004814">
    <property type="term" value="F:arginine-tRNA ligase activity"/>
    <property type="evidence" value="ECO:0007669"/>
    <property type="project" value="InterPro"/>
</dbReference>
<proteinExistence type="inferred from homology"/>
<dbReference type="PANTHER" id="PTHR30075">
    <property type="entry name" value="GLYCYL-TRNA SYNTHETASE"/>
    <property type="match status" value="1"/>
</dbReference>
<evidence type="ECO:0000256" key="9">
    <source>
        <dbReference type="ARBA" id="ARBA00047937"/>
    </source>
</evidence>
<keyword evidence="4 10" id="KW-0436">Ligase</keyword>
<name>A0A101I2N3_UNCT6</name>
<dbReference type="HAMAP" id="MF_00255">
    <property type="entry name" value="Gly_tRNA_synth_beta"/>
    <property type="match status" value="1"/>
</dbReference>
<dbReference type="GO" id="GO:0006426">
    <property type="term" value="P:glycyl-tRNA aminoacylation"/>
    <property type="evidence" value="ECO:0007669"/>
    <property type="project" value="UniProtKB-UniRule"/>
</dbReference>
<dbReference type="InterPro" id="IPR008909">
    <property type="entry name" value="DALR_anticod-bd"/>
</dbReference>
<keyword evidence="8 10" id="KW-0030">Aminoacyl-tRNA synthetase</keyword>
<evidence type="ECO:0000313" key="13">
    <source>
        <dbReference type="Proteomes" id="UP000053467"/>
    </source>
</evidence>
<dbReference type="NCBIfam" id="TIGR00211">
    <property type="entry name" value="glyS"/>
    <property type="match status" value="1"/>
</dbReference>
<keyword evidence="6 10" id="KW-0067">ATP-binding</keyword>